<protein>
    <submittedName>
        <fullName evidence="1">Uncharacterized protein</fullName>
    </submittedName>
</protein>
<gene>
    <name evidence="1" type="ORF">KK060_22845</name>
</gene>
<name>A0ABS5VYK7_9BACT</name>
<evidence type="ECO:0000313" key="1">
    <source>
        <dbReference type="EMBL" id="MBT1706148.1"/>
    </source>
</evidence>
<evidence type="ECO:0000313" key="2">
    <source>
        <dbReference type="Proteomes" id="UP000772618"/>
    </source>
</evidence>
<proteinExistence type="predicted"/>
<organism evidence="1 2">
    <name type="scientific">Chryseosolibacter indicus</name>
    <dbReference type="NCBI Taxonomy" id="2782351"/>
    <lineage>
        <taxon>Bacteria</taxon>
        <taxon>Pseudomonadati</taxon>
        <taxon>Bacteroidota</taxon>
        <taxon>Cytophagia</taxon>
        <taxon>Cytophagales</taxon>
        <taxon>Chryseotaleaceae</taxon>
        <taxon>Chryseosolibacter</taxon>
    </lineage>
</organism>
<sequence>MIFKQLHGKTIVARRGKPVTKESALQRENRLRFKMASRFAKAMMLDAERKAYYWEEAKKLNLPNAYTAAIADYMRKPQLKEVKVTTNESNIETNITALKKDFSINRIKVIAIGKDDTFIEDAESTDTFESWIYRFSADKEQIRKVMVIVQDNAGNVVSSTVEV</sequence>
<dbReference type="EMBL" id="JAHESD010000086">
    <property type="protein sequence ID" value="MBT1706148.1"/>
    <property type="molecule type" value="Genomic_DNA"/>
</dbReference>
<comment type="caution">
    <text evidence="1">The sequence shown here is derived from an EMBL/GenBank/DDBJ whole genome shotgun (WGS) entry which is preliminary data.</text>
</comment>
<accession>A0ABS5VYK7</accession>
<dbReference type="RefSeq" id="WP_254157153.1">
    <property type="nucleotide sequence ID" value="NZ_JAHESD010000086.1"/>
</dbReference>
<keyword evidence="2" id="KW-1185">Reference proteome</keyword>
<reference evidence="1 2" key="1">
    <citation type="submission" date="2021-05" db="EMBL/GenBank/DDBJ databases">
        <title>A Polyphasic approach of four new species of the genus Ohtaekwangia: Ohtaekwangia histidinii sp. nov., Ohtaekwangia cretensis sp. nov., Ohtaekwangia indiensis sp. nov., Ohtaekwangia reichenbachii sp. nov. from diverse environment.</title>
        <authorList>
            <person name="Octaviana S."/>
        </authorList>
    </citation>
    <scope>NUCLEOTIDE SEQUENCE [LARGE SCALE GENOMIC DNA]</scope>
    <source>
        <strain evidence="1 2">PWU20</strain>
    </source>
</reference>
<dbReference type="Proteomes" id="UP000772618">
    <property type="component" value="Unassembled WGS sequence"/>
</dbReference>